<organism evidence="2 3">
    <name type="scientific">Collimonas arenae</name>
    <dbReference type="NCBI Taxonomy" id="279058"/>
    <lineage>
        <taxon>Bacteria</taxon>
        <taxon>Pseudomonadati</taxon>
        <taxon>Pseudomonadota</taxon>
        <taxon>Betaproteobacteria</taxon>
        <taxon>Burkholderiales</taxon>
        <taxon>Oxalobacteraceae</taxon>
        <taxon>Collimonas</taxon>
    </lineage>
</organism>
<accession>A0A0A1FB84</accession>
<protein>
    <submittedName>
        <fullName evidence="2">Uncharacterized protein</fullName>
    </submittedName>
</protein>
<evidence type="ECO:0000313" key="2">
    <source>
        <dbReference type="EMBL" id="AIY42018.1"/>
    </source>
</evidence>
<gene>
    <name evidence="2" type="ORF">LT85_2860</name>
</gene>
<dbReference type="EMBL" id="CP009962">
    <property type="protein sequence ID" value="AIY42018.1"/>
    <property type="molecule type" value="Genomic_DNA"/>
</dbReference>
<name>A0A0A1FB84_9BURK</name>
<dbReference type="STRING" id="279058.LT85_2860"/>
<sequence>MILRDLCWSNEPVMKIAGFFSPVFFVCMCMNISSDIQRQ</sequence>
<keyword evidence="3" id="KW-1185">Reference proteome</keyword>
<keyword evidence="1" id="KW-0812">Transmembrane</keyword>
<dbReference type="Proteomes" id="UP000030302">
    <property type="component" value="Chromosome"/>
</dbReference>
<evidence type="ECO:0000256" key="1">
    <source>
        <dbReference type="SAM" id="Phobius"/>
    </source>
</evidence>
<reference evidence="3" key="1">
    <citation type="journal article" date="2014" name="Soil Biol. Biochem.">
        <title>Structure and function of bacterial communities in ageing soils: Insights from the Mendocino ecological staircase.</title>
        <authorList>
            <person name="Uroz S."/>
            <person name="Tech J.J."/>
            <person name="Sawaya N.A."/>
            <person name="Frey-Klett P."/>
            <person name="Leveau J.H.J."/>
        </authorList>
    </citation>
    <scope>NUCLEOTIDE SEQUENCE [LARGE SCALE GENOMIC DNA]</scope>
    <source>
        <strain evidence="3">Cal35</strain>
    </source>
</reference>
<dbReference type="AlphaFoldDB" id="A0A0A1FB84"/>
<dbReference type="HOGENOM" id="CLU_3307840_0_0_4"/>
<proteinExistence type="predicted"/>
<evidence type="ECO:0000313" key="3">
    <source>
        <dbReference type="Proteomes" id="UP000030302"/>
    </source>
</evidence>
<keyword evidence="1" id="KW-1133">Transmembrane helix</keyword>
<keyword evidence="1" id="KW-0472">Membrane</keyword>
<feature type="transmembrane region" description="Helical" evidence="1">
    <location>
        <begin position="12"/>
        <end position="33"/>
    </location>
</feature>
<dbReference type="KEGG" id="care:LT85_2860"/>